<dbReference type="EMBL" id="CM042051">
    <property type="protein sequence ID" value="KAI3727878.1"/>
    <property type="molecule type" value="Genomic_DNA"/>
</dbReference>
<organism evidence="1 2">
    <name type="scientific">Arctium lappa</name>
    <name type="common">Greater burdock</name>
    <name type="synonym">Lappa major</name>
    <dbReference type="NCBI Taxonomy" id="4217"/>
    <lineage>
        <taxon>Eukaryota</taxon>
        <taxon>Viridiplantae</taxon>
        <taxon>Streptophyta</taxon>
        <taxon>Embryophyta</taxon>
        <taxon>Tracheophyta</taxon>
        <taxon>Spermatophyta</taxon>
        <taxon>Magnoliopsida</taxon>
        <taxon>eudicotyledons</taxon>
        <taxon>Gunneridae</taxon>
        <taxon>Pentapetalae</taxon>
        <taxon>asterids</taxon>
        <taxon>campanulids</taxon>
        <taxon>Asterales</taxon>
        <taxon>Asteraceae</taxon>
        <taxon>Carduoideae</taxon>
        <taxon>Cardueae</taxon>
        <taxon>Arctiinae</taxon>
        <taxon>Arctium</taxon>
    </lineage>
</organism>
<protein>
    <submittedName>
        <fullName evidence="1">Uncharacterized protein</fullName>
    </submittedName>
</protein>
<proteinExistence type="predicted"/>
<evidence type="ECO:0000313" key="2">
    <source>
        <dbReference type="Proteomes" id="UP001055879"/>
    </source>
</evidence>
<name>A0ACB9C101_ARCLA</name>
<comment type="caution">
    <text evidence="1">The sequence shown here is derived from an EMBL/GenBank/DDBJ whole genome shotgun (WGS) entry which is preliminary data.</text>
</comment>
<dbReference type="Proteomes" id="UP001055879">
    <property type="component" value="Linkage Group LG05"/>
</dbReference>
<reference evidence="2" key="1">
    <citation type="journal article" date="2022" name="Mol. Ecol. Resour.">
        <title>The genomes of chicory, endive, great burdock and yacon provide insights into Asteraceae palaeo-polyploidization history and plant inulin production.</title>
        <authorList>
            <person name="Fan W."/>
            <person name="Wang S."/>
            <person name="Wang H."/>
            <person name="Wang A."/>
            <person name="Jiang F."/>
            <person name="Liu H."/>
            <person name="Zhao H."/>
            <person name="Xu D."/>
            <person name="Zhang Y."/>
        </authorList>
    </citation>
    <scope>NUCLEOTIDE SEQUENCE [LARGE SCALE GENOMIC DNA]</scope>
    <source>
        <strain evidence="2">cv. Niubang</strain>
    </source>
</reference>
<evidence type="ECO:0000313" key="1">
    <source>
        <dbReference type="EMBL" id="KAI3727878.1"/>
    </source>
</evidence>
<gene>
    <name evidence="1" type="ORF">L6452_16499</name>
</gene>
<accession>A0ACB9C101</accession>
<sequence length="73" mass="8200">MDFGGLLILKMLKWIHHQDALLFGRILFSDRVLDAAVVVLSRSRFLLRVCLLLATCPDGLFSWCLNFCVCASG</sequence>
<reference evidence="1 2" key="2">
    <citation type="journal article" date="2022" name="Mol. Ecol. Resour.">
        <title>The genomes of chicory, endive, great burdock and yacon provide insights into Asteraceae paleo-polyploidization history and plant inulin production.</title>
        <authorList>
            <person name="Fan W."/>
            <person name="Wang S."/>
            <person name="Wang H."/>
            <person name="Wang A."/>
            <person name="Jiang F."/>
            <person name="Liu H."/>
            <person name="Zhao H."/>
            <person name="Xu D."/>
            <person name="Zhang Y."/>
        </authorList>
    </citation>
    <scope>NUCLEOTIDE SEQUENCE [LARGE SCALE GENOMIC DNA]</scope>
    <source>
        <strain evidence="2">cv. Niubang</strain>
    </source>
</reference>
<keyword evidence="2" id="KW-1185">Reference proteome</keyword>